<name>A0ACC0U3X0_9AGAM</name>
<sequence>MPGSPIVENLESFGLPFNPMEVLGMLLMGILLNAFFFGVVTQQFYQYWNCGFEDHLRVKVFVVAQFVIMILQDIMYWQLAWNVFIDNSQLLLNPRSVSWKALANCLCQVVLIMMANAFLAVRIHSLTRSRMQSGLVLGFSAVAFIVGTFTLVTTWSSWPFPENSGVQRATAVIWHVLQAIAECLIMFFLSRVLLASRSGIKRSDSLVHHLVRNVIQIGLLATIWSMAALGTYFLLPRNTIDIIFDATSGSIYTHMIYDALLSRVQLRSRLTDRSQLEIGSPSQTFSHTFEVKRTSAIDRGHGAVSFMTITDFGTATQNSSVPSGIGRDTKSELDRGLAVKSASVHDIAGSSPV</sequence>
<proteinExistence type="predicted"/>
<accession>A0ACC0U3X0</accession>
<dbReference type="EMBL" id="JAGFNK010000201">
    <property type="protein sequence ID" value="KAI9459323.1"/>
    <property type="molecule type" value="Genomic_DNA"/>
</dbReference>
<comment type="caution">
    <text evidence="1">The sequence shown here is derived from an EMBL/GenBank/DDBJ whole genome shotgun (WGS) entry which is preliminary data.</text>
</comment>
<organism evidence="1 2">
    <name type="scientific">Russula earlei</name>
    <dbReference type="NCBI Taxonomy" id="71964"/>
    <lineage>
        <taxon>Eukaryota</taxon>
        <taxon>Fungi</taxon>
        <taxon>Dikarya</taxon>
        <taxon>Basidiomycota</taxon>
        <taxon>Agaricomycotina</taxon>
        <taxon>Agaricomycetes</taxon>
        <taxon>Russulales</taxon>
        <taxon>Russulaceae</taxon>
        <taxon>Russula</taxon>
    </lineage>
</organism>
<evidence type="ECO:0000313" key="1">
    <source>
        <dbReference type="EMBL" id="KAI9459323.1"/>
    </source>
</evidence>
<protein>
    <submittedName>
        <fullName evidence="1">Uncharacterized protein</fullName>
    </submittedName>
</protein>
<evidence type="ECO:0000313" key="2">
    <source>
        <dbReference type="Proteomes" id="UP001207468"/>
    </source>
</evidence>
<keyword evidence="2" id="KW-1185">Reference proteome</keyword>
<dbReference type="Proteomes" id="UP001207468">
    <property type="component" value="Unassembled WGS sequence"/>
</dbReference>
<reference evidence="1" key="1">
    <citation type="submission" date="2021-03" db="EMBL/GenBank/DDBJ databases">
        <title>Evolutionary priming and transition to the ectomycorrhizal habit in an iconic lineage of mushroom-forming fungi: is preadaptation a requirement?</title>
        <authorList>
            <consortium name="DOE Joint Genome Institute"/>
            <person name="Looney B.P."/>
            <person name="Miyauchi S."/>
            <person name="Morin E."/>
            <person name="Drula E."/>
            <person name="Courty P.E."/>
            <person name="Chicoki N."/>
            <person name="Fauchery L."/>
            <person name="Kohler A."/>
            <person name="Kuo A."/>
            <person name="LaButti K."/>
            <person name="Pangilinan J."/>
            <person name="Lipzen A."/>
            <person name="Riley R."/>
            <person name="Andreopoulos W."/>
            <person name="He G."/>
            <person name="Johnson J."/>
            <person name="Barry K.W."/>
            <person name="Grigoriev I.V."/>
            <person name="Nagy L."/>
            <person name="Hibbett D."/>
            <person name="Henrissat B."/>
            <person name="Matheny P.B."/>
            <person name="Labbe J."/>
            <person name="Martin A.F."/>
        </authorList>
    </citation>
    <scope>NUCLEOTIDE SEQUENCE</scope>
    <source>
        <strain evidence="1">BPL698</strain>
    </source>
</reference>
<gene>
    <name evidence="1" type="ORF">F5148DRAFT_1219279</name>
</gene>